<dbReference type="PANTHER" id="PTHR34075:SF5">
    <property type="entry name" value="BLR3430 PROTEIN"/>
    <property type="match status" value="1"/>
</dbReference>
<dbReference type="EMBL" id="CP001800">
    <property type="protein sequence ID" value="ACX91828.1"/>
    <property type="molecule type" value="Genomic_DNA"/>
</dbReference>
<organism evidence="3">
    <name type="scientific">Saccharolobus solfataricus (strain 98/2)</name>
    <name type="common">Sulfolobus solfataricus</name>
    <dbReference type="NCBI Taxonomy" id="555311"/>
    <lineage>
        <taxon>Archaea</taxon>
        <taxon>Thermoproteota</taxon>
        <taxon>Thermoprotei</taxon>
        <taxon>Sulfolobales</taxon>
        <taxon>Sulfolobaceae</taxon>
        <taxon>Saccharolobus</taxon>
    </lineage>
</organism>
<dbReference type="PANTHER" id="PTHR34075">
    <property type="entry name" value="BLR3430 PROTEIN"/>
    <property type="match status" value="1"/>
</dbReference>
<dbReference type="KEGG" id="sol:Ssol_1609"/>
<gene>
    <name evidence="3" type="ordered locus">Ssol_1609</name>
</gene>
<evidence type="ECO:0000259" key="2">
    <source>
        <dbReference type="Pfam" id="PF12172"/>
    </source>
</evidence>
<accession>D0KSV9</accession>
<dbReference type="GeneID" id="1454819"/>
<sequence>MKIAPPQVWRNKRFMYKLTASRCERCGHISFPYSSYCTKCGSKNVKKIEISGKGVLESYTVSYQSRDGHEKGLPSVIGLVRLDEGVEIVAPIVDADLDKLKEGVKVEATLRRVYTDSYNGLIQYGIKFRVAEG</sequence>
<dbReference type="Gene3D" id="6.10.30.10">
    <property type="match status" value="1"/>
</dbReference>
<feature type="domain" description="ChsH2 C-terminal OB-fold" evidence="1">
    <location>
        <begin position="49"/>
        <end position="110"/>
    </location>
</feature>
<dbReference type="RefSeq" id="WP_009991042.1">
    <property type="nucleotide sequence ID" value="NZ_ACUK01000205.1"/>
</dbReference>
<feature type="domain" description="ChsH2 rubredoxin-like zinc ribbon" evidence="2">
    <location>
        <begin position="16"/>
        <end position="45"/>
    </location>
</feature>
<evidence type="ECO:0008006" key="4">
    <source>
        <dbReference type="Google" id="ProtNLM"/>
    </source>
</evidence>
<dbReference type="SUPFAM" id="SSF50249">
    <property type="entry name" value="Nucleic acid-binding proteins"/>
    <property type="match status" value="1"/>
</dbReference>
<dbReference type="HOGENOM" id="CLU_119412_2_2_2"/>
<dbReference type="InterPro" id="IPR002878">
    <property type="entry name" value="ChsH2_C"/>
</dbReference>
<evidence type="ECO:0000313" key="3">
    <source>
        <dbReference type="EMBL" id="ACX91828.1"/>
    </source>
</evidence>
<dbReference type="InterPro" id="IPR012340">
    <property type="entry name" value="NA-bd_OB-fold"/>
</dbReference>
<reference evidence="3" key="1">
    <citation type="submission" date="2009-10" db="EMBL/GenBank/DDBJ databases">
        <title>Complete sequence of Sulfolobus solfataricus 98/2.</title>
        <authorList>
            <consortium name="US DOE Joint Genome Institute"/>
            <person name="Lucas S."/>
            <person name="Copeland A."/>
            <person name="Lapidus A."/>
            <person name="Glavina del Rio T."/>
            <person name="Tice H."/>
            <person name="Bruce D."/>
            <person name="Goodwin L."/>
            <person name="Pitluck S."/>
            <person name="Munk A.C."/>
            <person name="Brettin T."/>
            <person name="Detter J.C."/>
            <person name="Han C."/>
            <person name="Tapia R."/>
            <person name="Larimer F."/>
            <person name="Land M."/>
            <person name="Hauser L."/>
            <person name="Kyrpides N."/>
            <person name="Ovchinnikova G."/>
            <person name="Mead D."/>
        </authorList>
    </citation>
    <scope>NUCLEOTIDE SEQUENCE [LARGE SCALE GENOMIC DNA]</scope>
    <source>
        <strain evidence="3">98/2</strain>
    </source>
</reference>
<protein>
    <recommendedName>
        <fullName evidence="4">DNA-binding protein</fullName>
    </recommendedName>
</protein>
<dbReference type="InterPro" id="IPR022002">
    <property type="entry name" value="ChsH2_Znr"/>
</dbReference>
<evidence type="ECO:0000259" key="1">
    <source>
        <dbReference type="Pfam" id="PF01796"/>
    </source>
</evidence>
<proteinExistence type="predicted"/>
<name>D0KSV9_SACS9</name>
<dbReference type="Pfam" id="PF01796">
    <property type="entry name" value="OB_ChsH2_C"/>
    <property type="match status" value="1"/>
</dbReference>
<dbReference type="InterPro" id="IPR052513">
    <property type="entry name" value="Thioester_dehydratase-like"/>
</dbReference>
<dbReference type="Pfam" id="PF12172">
    <property type="entry name" value="zf-ChsH2"/>
    <property type="match status" value="1"/>
</dbReference>
<dbReference type="AlphaFoldDB" id="D0KSV9"/>